<evidence type="ECO:0000313" key="3">
    <source>
        <dbReference type="EMBL" id="CUM89347.1"/>
    </source>
</evidence>
<dbReference type="SUPFAM" id="SSF53448">
    <property type="entry name" value="Nucleotide-diphospho-sugar transferases"/>
    <property type="match status" value="1"/>
</dbReference>
<dbReference type="PANTHER" id="PTHR43685:SF11">
    <property type="entry name" value="GLYCOSYLTRANSFERASE TAGX-RELATED"/>
    <property type="match status" value="1"/>
</dbReference>
<dbReference type="RefSeq" id="WP_055072629.1">
    <property type="nucleotide sequence ID" value="NZ_CYXY01000006.1"/>
</dbReference>
<feature type="domain" description="Glycosyltransferase 2-like" evidence="2">
    <location>
        <begin position="10"/>
        <end position="145"/>
    </location>
</feature>
<keyword evidence="3" id="KW-0808">Transferase</keyword>
<keyword evidence="3" id="KW-0328">Glycosyltransferase</keyword>
<evidence type="ECO:0000259" key="2">
    <source>
        <dbReference type="Pfam" id="PF00535"/>
    </source>
</evidence>
<dbReference type="GO" id="GO:0016757">
    <property type="term" value="F:glycosyltransferase activity"/>
    <property type="evidence" value="ECO:0007669"/>
    <property type="project" value="UniProtKB-KW"/>
</dbReference>
<dbReference type="EC" id="2.4.1.-" evidence="3"/>
<comment type="similarity">
    <text evidence="1">Belongs to the glycosyltransferase 2 family.</text>
</comment>
<name>A0A173SHQ4_ANAHA</name>
<dbReference type="Gene3D" id="3.90.550.10">
    <property type="entry name" value="Spore Coat Polysaccharide Biosynthesis Protein SpsA, Chain A"/>
    <property type="match status" value="1"/>
</dbReference>
<dbReference type="CDD" id="cd00761">
    <property type="entry name" value="Glyco_tranf_GTA_type"/>
    <property type="match status" value="1"/>
</dbReference>
<dbReference type="Proteomes" id="UP000095553">
    <property type="component" value="Unassembled WGS sequence"/>
</dbReference>
<dbReference type="InterPro" id="IPR029044">
    <property type="entry name" value="Nucleotide-diphossugar_trans"/>
</dbReference>
<gene>
    <name evidence="3" type="primary">pgaC</name>
    <name evidence="3" type="ORF">ERS852571_01203</name>
</gene>
<dbReference type="InterPro" id="IPR050834">
    <property type="entry name" value="Glycosyltransf_2"/>
</dbReference>
<dbReference type="EMBL" id="CYXY01000006">
    <property type="protein sequence ID" value="CUM89347.1"/>
    <property type="molecule type" value="Genomic_DNA"/>
</dbReference>
<dbReference type="InterPro" id="IPR001173">
    <property type="entry name" value="Glyco_trans_2-like"/>
</dbReference>
<protein>
    <submittedName>
        <fullName evidence="3">Poly-beta-1,6-N-acetyl-D-glucosamine synthase</fullName>
        <ecNumber evidence="3">2.4.1.-</ecNumber>
    </submittedName>
</protein>
<evidence type="ECO:0000256" key="1">
    <source>
        <dbReference type="ARBA" id="ARBA00006739"/>
    </source>
</evidence>
<organism evidence="3 4">
    <name type="scientific">Anaerostipes hadrus</name>
    <dbReference type="NCBI Taxonomy" id="649756"/>
    <lineage>
        <taxon>Bacteria</taxon>
        <taxon>Bacillati</taxon>
        <taxon>Bacillota</taxon>
        <taxon>Clostridia</taxon>
        <taxon>Lachnospirales</taxon>
        <taxon>Lachnospiraceae</taxon>
        <taxon>Anaerostipes</taxon>
    </lineage>
</organism>
<dbReference type="PANTHER" id="PTHR43685">
    <property type="entry name" value="GLYCOSYLTRANSFERASE"/>
    <property type="match status" value="1"/>
</dbReference>
<sequence length="356" mass="41527">MYTKKYKIAVIIPVYNAEKYIKKCIKSFQKQTFQNFKLVLVNDGSKDKSGKICDDMAKKDERIYVIHQENKGAVEARKTGVLSQEAQKADYIFLSDADDVVESDALEKLYNTAVKYDADCVCANMRKYWKGIKVNSKYKSPCFNIKAPKVYNNRDIIEKIYISCFGITDYPVNLAAKLYKSALITKAIDYPAIVRFMGEDLSVTLRCLPLTQRLVIIPDIIYNYRIGGGTSRFMPDMLNDFLALYDNKVKLIYKYDMPQDAMFYINIELMNIVISWLKMCQKQGRYLEIQMKEEIKRVCEIKEVSHAAMQLCERENKNQIALMVYNQEIEEIYTRLMQQIDAQKRVDKIKEILKKI</sequence>
<proteinExistence type="inferred from homology"/>
<reference evidence="3 4" key="1">
    <citation type="submission" date="2015-09" db="EMBL/GenBank/DDBJ databases">
        <authorList>
            <consortium name="Pathogen Informatics"/>
        </authorList>
    </citation>
    <scope>NUCLEOTIDE SEQUENCE [LARGE SCALE GENOMIC DNA]</scope>
    <source>
        <strain evidence="3 4">2789STDY5834959</strain>
    </source>
</reference>
<evidence type="ECO:0000313" key="4">
    <source>
        <dbReference type="Proteomes" id="UP000095553"/>
    </source>
</evidence>
<accession>A0A173SHQ4</accession>
<dbReference type="AlphaFoldDB" id="A0A173SHQ4"/>
<dbReference type="Pfam" id="PF00535">
    <property type="entry name" value="Glycos_transf_2"/>
    <property type="match status" value="1"/>
</dbReference>